<dbReference type="CDD" id="cd09272">
    <property type="entry name" value="RNase_HI_RT_Ty1"/>
    <property type="match status" value="1"/>
</dbReference>
<dbReference type="Gramene" id="evm.model.09.560">
    <property type="protein sequence ID" value="cds.evm.model.09.560"/>
    <property type="gene ID" value="evm.TU.09.560"/>
</dbReference>
<dbReference type="PANTHER" id="PTHR11439:SF498">
    <property type="entry name" value="DNAK FAMILY PROTEIN"/>
    <property type="match status" value="1"/>
</dbReference>
<accession>A0A803QGM8</accession>
<name>A0A803QGM8_CANSA</name>
<protein>
    <submittedName>
        <fullName evidence="1">Uncharacterized protein</fullName>
    </submittedName>
</protein>
<organism evidence="1 2">
    <name type="scientific">Cannabis sativa</name>
    <name type="common">Hemp</name>
    <name type="synonym">Marijuana</name>
    <dbReference type="NCBI Taxonomy" id="3483"/>
    <lineage>
        <taxon>Eukaryota</taxon>
        <taxon>Viridiplantae</taxon>
        <taxon>Streptophyta</taxon>
        <taxon>Embryophyta</taxon>
        <taxon>Tracheophyta</taxon>
        <taxon>Spermatophyta</taxon>
        <taxon>Magnoliopsida</taxon>
        <taxon>eudicotyledons</taxon>
        <taxon>Gunneridae</taxon>
        <taxon>Pentapetalae</taxon>
        <taxon>rosids</taxon>
        <taxon>fabids</taxon>
        <taxon>Rosales</taxon>
        <taxon>Cannabaceae</taxon>
        <taxon>Cannabis</taxon>
    </lineage>
</organism>
<keyword evidence="2" id="KW-1185">Reference proteome</keyword>
<dbReference type="SUPFAM" id="SSF56672">
    <property type="entry name" value="DNA/RNA polymerases"/>
    <property type="match status" value="1"/>
</dbReference>
<dbReference type="Proteomes" id="UP000596661">
    <property type="component" value="Chromosome 9"/>
</dbReference>
<dbReference type="EnsemblPlants" id="evm.model.09.560">
    <property type="protein sequence ID" value="cds.evm.model.09.560"/>
    <property type="gene ID" value="evm.TU.09.560"/>
</dbReference>
<evidence type="ECO:0000313" key="1">
    <source>
        <dbReference type="EnsemblPlants" id="cds.evm.model.09.560"/>
    </source>
</evidence>
<dbReference type="OMA" id="YHAIANT"/>
<reference evidence="1" key="1">
    <citation type="submission" date="2018-11" db="EMBL/GenBank/DDBJ databases">
        <authorList>
            <person name="Grassa J C."/>
        </authorList>
    </citation>
    <scope>NUCLEOTIDE SEQUENCE [LARGE SCALE GENOMIC DNA]</scope>
</reference>
<dbReference type="PANTHER" id="PTHR11439">
    <property type="entry name" value="GAG-POL-RELATED RETROTRANSPOSON"/>
    <property type="match status" value="1"/>
</dbReference>
<reference evidence="1" key="2">
    <citation type="submission" date="2021-03" db="UniProtKB">
        <authorList>
            <consortium name="EnsemblPlants"/>
        </authorList>
    </citation>
    <scope>IDENTIFICATION</scope>
</reference>
<sequence length="245" mass="27854">MEPNNKLNNESGKLFSNPTQYRSLIGKLIYLTITRPDISFSVNKLSQYLQAPREPHLHAAHRILQYLKGTPGQGLFFHASAAEPTHLQAFADADWGACLDTRRSISGYCVFLGKSLISWKSKKQHTVSRSSAEAEYRAMAHAACELTWLHSILREFGIQNRLPSTLFCDNNATIYISENLVYHERTKHVEIDCHLIHEKINNGTIKMNHIASKSNLADILTKPLFPNHFYDIVCKMNLKNLYSPS</sequence>
<proteinExistence type="predicted"/>
<dbReference type="AlphaFoldDB" id="A0A803QGM8"/>
<evidence type="ECO:0000313" key="2">
    <source>
        <dbReference type="Proteomes" id="UP000596661"/>
    </source>
</evidence>
<dbReference type="EMBL" id="UZAU01000734">
    <property type="status" value="NOT_ANNOTATED_CDS"/>
    <property type="molecule type" value="Genomic_DNA"/>
</dbReference>
<dbReference type="InterPro" id="IPR043502">
    <property type="entry name" value="DNA/RNA_pol_sf"/>
</dbReference>